<keyword evidence="1" id="KW-0472">Membrane</keyword>
<proteinExistence type="predicted"/>
<reference evidence="2" key="1">
    <citation type="submission" date="2020-10" db="EMBL/GenBank/DDBJ databases">
        <authorList>
            <person name="Kusch S."/>
        </authorList>
    </citation>
    <scope>NUCLEOTIDE SEQUENCE</scope>
    <source>
        <strain evidence="2">SwB9</strain>
    </source>
</reference>
<dbReference type="OrthoDB" id="10377661at2759"/>
<dbReference type="EMBL" id="CAJHIA010000033">
    <property type="protein sequence ID" value="CAD6449137.1"/>
    <property type="molecule type" value="Genomic_DNA"/>
</dbReference>
<feature type="transmembrane region" description="Helical" evidence="1">
    <location>
        <begin position="77"/>
        <end position="95"/>
    </location>
</feature>
<organism evidence="2 3">
    <name type="scientific">Sclerotinia trifoliorum</name>
    <dbReference type="NCBI Taxonomy" id="28548"/>
    <lineage>
        <taxon>Eukaryota</taxon>
        <taxon>Fungi</taxon>
        <taxon>Dikarya</taxon>
        <taxon>Ascomycota</taxon>
        <taxon>Pezizomycotina</taxon>
        <taxon>Leotiomycetes</taxon>
        <taxon>Helotiales</taxon>
        <taxon>Sclerotiniaceae</taxon>
        <taxon>Sclerotinia</taxon>
    </lineage>
</organism>
<name>A0A8H2W3U5_9HELO</name>
<accession>A0A8H2W3U5</accession>
<keyword evidence="1" id="KW-1133">Transmembrane helix</keyword>
<evidence type="ECO:0000256" key="1">
    <source>
        <dbReference type="SAM" id="Phobius"/>
    </source>
</evidence>
<dbReference type="Proteomes" id="UP000624404">
    <property type="component" value="Unassembled WGS sequence"/>
</dbReference>
<evidence type="ECO:0000313" key="3">
    <source>
        <dbReference type="Proteomes" id="UP000624404"/>
    </source>
</evidence>
<comment type="caution">
    <text evidence="2">The sequence shown here is derived from an EMBL/GenBank/DDBJ whole genome shotgun (WGS) entry which is preliminary data.</text>
</comment>
<keyword evidence="1" id="KW-0812">Transmembrane</keyword>
<protein>
    <submittedName>
        <fullName evidence="2">6df8c093-b133-4d41-bb84-b1d7b3d7526e</fullName>
    </submittedName>
</protein>
<dbReference type="AlphaFoldDB" id="A0A8H2W3U5"/>
<sequence>MNYSLSSHTATLRPTTSSLVGSLISLPAATAIVTATATATTTATATAEILLPIDTNTTSDHSHRDITNYFITKMSTWLGLAFTLIYIAILIIRVYKEIKCCLEISIPKYRNKNPRENSEEGGVKDHKSTVGSQICEEKYQNDASGMTGIRTPKQDSVNAIDSRNMVQSSEEYYDTKKNEYLAYLQGTLKTPWLLPSNNTVESMMEEGRCKSAPRS</sequence>
<keyword evidence="3" id="KW-1185">Reference proteome</keyword>
<evidence type="ECO:0000313" key="2">
    <source>
        <dbReference type="EMBL" id="CAD6449137.1"/>
    </source>
</evidence>
<gene>
    <name evidence="2" type="ORF">SCLTRI_LOCUS8930</name>
</gene>